<keyword evidence="1" id="KW-0966">Cell projection</keyword>
<keyword evidence="1" id="KW-0282">Flagellum</keyword>
<dbReference type="AlphaFoldDB" id="A0A1W0CHN0"/>
<reference evidence="2 3" key="1">
    <citation type="submission" date="2017-02" db="EMBL/GenBank/DDBJ databases">
        <title>Chromobacterium haemolyticum H5244.</title>
        <authorList>
            <person name="Gulvik C.A."/>
        </authorList>
    </citation>
    <scope>NUCLEOTIDE SEQUENCE [LARGE SCALE GENOMIC DNA]</scope>
    <source>
        <strain evidence="2 3">H5244</strain>
    </source>
</reference>
<reference evidence="1 4" key="2">
    <citation type="submission" date="2021-03" db="EMBL/GenBank/DDBJ databases">
        <title>First Case of infection caused by Chromobacterium haemolyticum derived from water in China.</title>
        <authorList>
            <person name="Chen J."/>
            <person name="Liu C."/>
        </authorList>
    </citation>
    <scope>NUCLEOTIDE SEQUENCE [LARGE SCALE GENOMIC DNA]</scope>
    <source>
        <strain evidence="1 4">WJ-5</strain>
    </source>
</reference>
<keyword evidence="1" id="KW-0969">Cilium</keyword>
<keyword evidence="4" id="KW-1185">Reference proteome</keyword>
<dbReference type="Proteomes" id="UP000192721">
    <property type="component" value="Unassembled WGS sequence"/>
</dbReference>
<dbReference type="RefSeq" id="WP_043594405.1">
    <property type="nucleotide sequence ID" value="NZ_JAEILV010000028.1"/>
</dbReference>
<dbReference type="EMBL" id="MUKV01000041">
    <property type="protein sequence ID" value="OQS33080.1"/>
    <property type="molecule type" value="Genomic_DNA"/>
</dbReference>
<dbReference type="EMBL" id="JAFLRD010000026">
    <property type="protein sequence ID" value="MBO0418193.1"/>
    <property type="molecule type" value="Genomic_DNA"/>
</dbReference>
<organism evidence="2 3">
    <name type="scientific">Chromobacterium haemolyticum</name>
    <dbReference type="NCBI Taxonomy" id="394935"/>
    <lineage>
        <taxon>Bacteria</taxon>
        <taxon>Pseudomonadati</taxon>
        <taxon>Pseudomonadota</taxon>
        <taxon>Betaproteobacteria</taxon>
        <taxon>Neisseriales</taxon>
        <taxon>Chromobacteriaceae</taxon>
        <taxon>Chromobacterium</taxon>
    </lineage>
</organism>
<sequence>MESNKIQAALAMPADAKDEPAVQPASPEYRRKAGAAAEQFEAQFVREMFKQIRKTTREIAGEDSIFANSINGDMMDFADGAVADQLAKQRVFGVANAILRQLLPEQGGNIHLKNGGAPVASDKQIPGPLPDAQGLAAFAPPLLPLNKR</sequence>
<name>A0A1W0CHN0_9NEIS</name>
<dbReference type="Proteomes" id="UP000664349">
    <property type="component" value="Unassembled WGS sequence"/>
</dbReference>
<evidence type="ECO:0000313" key="4">
    <source>
        <dbReference type="Proteomes" id="UP000664349"/>
    </source>
</evidence>
<comment type="caution">
    <text evidence="2">The sequence shown here is derived from an EMBL/GenBank/DDBJ whole genome shotgun (WGS) entry which is preliminary data.</text>
</comment>
<proteinExistence type="predicted"/>
<evidence type="ECO:0000313" key="1">
    <source>
        <dbReference type="EMBL" id="MBO0418193.1"/>
    </source>
</evidence>
<evidence type="ECO:0000313" key="3">
    <source>
        <dbReference type="Proteomes" id="UP000192721"/>
    </source>
</evidence>
<gene>
    <name evidence="2" type="ORF">B0T45_20740</name>
    <name evidence="1" type="ORF">J1C50_22040</name>
</gene>
<accession>A0A1W0CHN0</accession>
<evidence type="ECO:0000313" key="2">
    <source>
        <dbReference type="EMBL" id="OQS33080.1"/>
    </source>
</evidence>
<protein>
    <submittedName>
        <fullName evidence="1">Flagellar biosynthesis protein FlgJ</fullName>
    </submittedName>
</protein>